<comment type="caution">
    <text evidence="3">The sequence shown here is derived from an EMBL/GenBank/DDBJ whole genome shotgun (WGS) entry which is preliminary data.</text>
</comment>
<organism evidence="3 4">
    <name type="scientific">Aquibaculum arenosum</name>
    <dbReference type="NCBI Taxonomy" id="3032591"/>
    <lineage>
        <taxon>Bacteria</taxon>
        <taxon>Pseudomonadati</taxon>
        <taxon>Pseudomonadota</taxon>
        <taxon>Alphaproteobacteria</taxon>
        <taxon>Rhodospirillales</taxon>
        <taxon>Rhodovibrionaceae</taxon>
        <taxon>Aquibaculum</taxon>
    </lineage>
</organism>
<evidence type="ECO:0000259" key="1">
    <source>
        <dbReference type="Pfam" id="PF13280"/>
    </source>
</evidence>
<feature type="domain" description="WYL" evidence="1">
    <location>
        <begin position="118"/>
        <end position="187"/>
    </location>
</feature>
<feature type="domain" description="WCX" evidence="2">
    <location>
        <begin position="218"/>
        <end position="285"/>
    </location>
</feature>
<name>A0ABT5YJ83_9PROT</name>
<sequence>MTERTAHRLRNAVVELFPQVESRLGDDRKRYWRLPQSTAELLVDVTADEVAALETCRRLLALNGYGEIATQLEGLTEKVTALIAPSVTRRLEPDVEAVLEAEGVAIRPGPRPGRNPAVIDSLRQAIKGCQMVRLFYNYRGREESAEIEVEPYGILFGSRHYLVAHRRGRQDPYLRMYSLPEIQRATVLNKAFERDASVSLQAFADRSFGIFQEAPRRVIWRFSGPAVRDARHFLFHPQQQVEELPDGRLQVSFEAGGLLEMCWHLFTWGPSVEVVEPAELRELYRHCLDQGGAPPSLPGQEV</sequence>
<dbReference type="InterPro" id="IPR057727">
    <property type="entry name" value="WCX_dom"/>
</dbReference>
<dbReference type="Pfam" id="PF25583">
    <property type="entry name" value="WCX"/>
    <property type="match status" value="1"/>
</dbReference>
<dbReference type="InterPro" id="IPR051534">
    <property type="entry name" value="CBASS_pafABC_assoc_protein"/>
</dbReference>
<dbReference type="EMBL" id="JARHUD010000002">
    <property type="protein sequence ID" value="MDF2094947.1"/>
    <property type="molecule type" value="Genomic_DNA"/>
</dbReference>
<gene>
    <name evidence="3" type="ORF">P2G67_03040</name>
</gene>
<evidence type="ECO:0000313" key="3">
    <source>
        <dbReference type="EMBL" id="MDF2094947.1"/>
    </source>
</evidence>
<dbReference type="Proteomes" id="UP001215503">
    <property type="component" value="Unassembled WGS sequence"/>
</dbReference>
<dbReference type="Pfam" id="PF13280">
    <property type="entry name" value="WYL"/>
    <property type="match status" value="1"/>
</dbReference>
<evidence type="ECO:0000259" key="2">
    <source>
        <dbReference type="Pfam" id="PF25583"/>
    </source>
</evidence>
<dbReference type="PANTHER" id="PTHR34580:SF1">
    <property type="entry name" value="PROTEIN PAFC"/>
    <property type="match status" value="1"/>
</dbReference>
<proteinExistence type="predicted"/>
<dbReference type="PROSITE" id="PS52050">
    <property type="entry name" value="WYL"/>
    <property type="match status" value="1"/>
</dbReference>
<dbReference type="PANTHER" id="PTHR34580">
    <property type="match status" value="1"/>
</dbReference>
<reference evidence="3 4" key="1">
    <citation type="submission" date="2023-03" db="EMBL/GenBank/DDBJ databases">
        <title>Fodinicurvata sp. CAU 1616 isolated from sea sendiment.</title>
        <authorList>
            <person name="Kim W."/>
        </authorList>
    </citation>
    <scope>NUCLEOTIDE SEQUENCE [LARGE SCALE GENOMIC DNA]</scope>
    <source>
        <strain evidence="3 4">CAU 1616</strain>
    </source>
</reference>
<dbReference type="InterPro" id="IPR026881">
    <property type="entry name" value="WYL_dom"/>
</dbReference>
<evidence type="ECO:0000313" key="4">
    <source>
        <dbReference type="Proteomes" id="UP001215503"/>
    </source>
</evidence>
<accession>A0ABT5YJ83</accession>
<keyword evidence="4" id="KW-1185">Reference proteome</keyword>
<protein>
    <submittedName>
        <fullName evidence="3">WYL domain-containing protein</fullName>
    </submittedName>
</protein>